<dbReference type="Proteomes" id="UP000317763">
    <property type="component" value="Unassembled WGS sequence"/>
</dbReference>
<proteinExistence type="predicted"/>
<dbReference type="STRING" id="307486.GCA_000807215_00382"/>
<name>A0A554XAX2_9BURK</name>
<dbReference type="AlphaFoldDB" id="A0A554XAX2"/>
<evidence type="ECO:0000313" key="2">
    <source>
        <dbReference type="Proteomes" id="UP000317763"/>
    </source>
</evidence>
<evidence type="ECO:0000313" key="1">
    <source>
        <dbReference type="EMBL" id="TSE32936.1"/>
    </source>
</evidence>
<gene>
    <name evidence="1" type="ORF">Ttaiw_00796</name>
</gene>
<keyword evidence="2" id="KW-1185">Reference proteome</keyword>
<organism evidence="1 2">
    <name type="scientific">Tepidimonas taiwanensis</name>
    <dbReference type="NCBI Taxonomy" id="307486"/>
    <lineage>
        <taxon>Bacteria</taxon>
        <taxon>Pseudomonadati</taxon>
        <taxon>Pseudomonadota</taxon>
        <taxon>Betaproteobacteria</taxon>
        <taxon>Burkholderiales</taxon>
        <taxon>Tepidimonas</taxon>
    </lineage>
</organism>
<reference evidence="1 2" key="1">
    <citation type="submission" date="2019-07" db="EMBL/GenBank/DDBJ databases">
        <title>Tepidimonas taiwanensis I1-1 draft genome.</title>
        <authorList>
            <person name="Da Costa M.S."/>
            <person name="Froufe H.J.C."/>
            <person name="Egas C."/>
            <person name="Albuquerque L."/>
        </authorList>
    </citation>
    <scope>NUCLEOTIDE SEQUENCE [LARGE SCALE GENOMIC DNA]</scope>
    <source>
        <strain evidence="1 2">I1-1</strain>
    </source>
</reference>
<protein>
    <submittedName>
        <fullName evidence="1">Uncharacterized protein</fullName>
    </submittedName>
</protein>
<accession>A0A554XAX2</accession>
<dbReference type="EMBL" id="VJOM01000006">
    <property type="protein sequence ID" value="TSE32936.1"/>
    <property type="molecule type" value="Genomic_DNA"/>
</dbReference>
<sequence length="73" mass="8330">MNASKIMIVYSNSRRITRRARWTTGRRHEQDKANCVPIHRAVSLPFAGGENRKIAVKIVDDWGIESLKVVPLD</sequence>
<comment type="caution">
    <text evidence="1">The sequence shown here is derived from an EMBL/GenBank/DDBJ whole genome shotgun (WGS) entry which is preliminary data.</text>
</comment>